<feature type="binding site" evidence="4">
    <location>
        <position position="111"/>
    </location>
    <ligand>
        <name>Mn(2+)</name>
        <dbReference type="ChEBI" id="CHEBI:29035"/>
        <label>1</label>
    </ligand>
</feature>
<proteinExistence type="inferred from homology"/>
<evidence type="ECO:0000256" key="5">
    <source>
        <dbReference type="RuleBase" id="RU003684"/>
    </source>
</evidence>
<dbReference type="SUPFAM" id="SSF52768">
    <property type="entry name" value="Arginase/deacetylase"/>
    <property type="match status" value="1"/>
</dbReference>
<feature type="binding site" evidence="4">
    <location>
        <position position="136"/>
    </location>
    <ligand>
        <name>Mn(2+)</name>
        <dbReference type="ChEBI" id="CHEBI:29035"/>
        <label>1</label>
    </ligand>
</feature>
<dbReference type="Pfam" id="PF00491">
    <property type="entry name" value="Arginase"/>
    <property type="match status" value="1"/>
</dbReference>
<dbReference type="EMBL" id="JACNJH010000088">
    <property type="protein sequence ID" value="MBC8360416.1"/>
    <property type="molecule type" value="Genomic_DNA"/>
</dbReference>
<organism evidence="6 7">
    <name type="scientific">Candidatus Desulfatibia profunda</name>
    <dbReference type="NCBI Taxonomy" id="2841695"/>
    <lineage>
        <taxon>Bacteria</taxon>
        <taxon>Pseudomonadati</taxon>
        <taxon>Thermodesulfobacteriota</taxon>
        <taxon>Desulfobacteria</taxon>
        <taxon>Desulfobacterales</taxon>
        <taxon>Desulfobacterales incertae sedis</taxon>
        <taxon>Candidatus Desulfatibia</taxon>
    </lineage>
</organism>
<dbReference type="PANTHER" id="PTHR11358:SF26">
    <property type="entry name" value="GUANIDINO ACID HYDROLASE, MITOCHONDRIAL"/>
    <property type="match status" value="1"/>
</dbReference>
<dbReference type="InterPro" id="IPR023696">
    <property type="entry name" value="Ureohydrolase_dom_sf"/>
</dbReference>
<dbReference type="PANTHER" id="PTHR11358">
    <property type="entry name" value="ARGINASE/AGMATINASE"/>
    <property type="match status" value="1"/>
</dbReference>
<evidence type="ECO:0000256" key="4">
    <source>
        <dbReference type="PIRSR" id="PIRSR036979-1"/>
    </source>
</evidence>
<evidence type="ECO:0000313" key="6">
    <source>
        <dbReference type="EMBL" id="MBC8360416.1"/>
    </source>
</evidence>
<accession>A0A8J6NPC4</accession>
<sequence length="289" mass="31790">MDQKHFVPFGGNEIQIPDIDHARAVVLPLCYESKPSYGTGSGSGPYHILNASLQLESIDEEALIDWSLRKIHTLTPLCPSNDPRQAVGQMQQAAENVLRRQKFLLSLGGDHAISIGPIKAASNLYPDIGVLQIDAHLDLRDEWNGSRYNHACVMRRVAEDMKLQVVPVGIRAIDPEEADFLSHGNIFPLYAHEIDPLDYGWIERVVDALPPKVYMTIDLDGLDPSVIPGTGTPEPGGLSYRQLVALIKMVGLKKKVVAADITELAKIEGTQVSEYTAAKIATKLFVYCL</sequence>
<dbReference type="InterPro" id="IPR020855">
    <property type="entry name" value="Ureohydrolase_Mn_BS"/>
</dbReference>
<comment type="caution">
    <text evidence="6">The sequence shown here is derived from an EMBL/GenBank/DDBJ whole genome shotgun (WGS) entry which is preliminary data.</text>
</comment>
<dbReference type="PROSITE" id="PS01053">
    <property type="entry name" value="ARGINASE_1"/>
    <property type="match status" value="1"/>
</dbReference>
<gene>
    <name evidence="6" type="primary">speB</name>
    <name evidence="6" type="ORF">H8E23_03315</name>
</gene>
<evidence type="ECO:0000256" key="2">
    <source>
        <dbReference type="ARBA" id="ARBA00022723"/>
    </source>
</evidence>
<feature type="binding site" evidence="4">
    <location>
        <position position="218"/>
    </location>
    <ligand>
        <name>Mn(2+)</name>
        <dbReference type="ChEBI" id="CHEBI:29035"/>
        <label>1</label>
    </ligand>
</feature>
<comment type="cofactor">
    <cofactor evidence="4">
        <name>Mn(2+)</name>
        <dbReference type="ChEBI" id="CHEBI:29035"/>
    </cofactor>
    <text evidence="4">Binds 2 manganese ions per subunit.</text>
</comment>
<dbReference type="NCBIfam" id="TIGR01230">
    <property type="entry name" value="agmatinase"/>
    <property type="match status" value="1"/>
</dbReference>
<evidence type="ECO:0000256" key="3">
    <source>
        <dbReference type="ARBA" id="ARBA00022801"/>
    </source>
</evidence>
<name>A0A8J6NPC4_9BACT</name>
<protein>
    <submittedName>
        <fullName evidence="6">Agmatinase</fullName>
        <ecNumber evidence="6">3.5.3.11</ecNumber>
    </submittedName>
</protein>
<dbReference type="Proteomes" id="UP000603434">
    <property type="component" value="Unassembled WGS sequence"/>
</dbReference>
<comment type="similarity">
    <text evidence="1">Belongs to the arginase family. Agmatinase subfamily.</text>
</comment>
<reference evidence="6 7" key="1">
    <citation type="submission" date="2020-08" db="EMBL/GenBank/DDBJ databases">
        <title>Bridging the membrane lipid divide: bacteria of the FCB group superphylum have the potential to synthesize archaeal ether lipids.</title>
        <authorList>
            <person name="Villanueva L."/>
            <person name="Von Meijenfeldt F.A.B."/>
            <person name="Westbye A.B."/>
            <person name="Yadav S."/>
            <person name="Hopmans E.C."/>
            <person name="Dutilh B.E."/>
            <person name="Sinninghe Damste J.S."/>
        </authorList>
    </citation>
    <scope>NUCLEOTIDE SEQUENCE [LARGE SCALE GENOMIC DNA]</scope>
    <source>
        <strain evidence="6">NIOZ-UU30</strain>
    </source>
</reference>
<dbReference type="CDD" id="cd11593">
    <property type="entry name" value="Agmatinase-like_2"/>
    <property type="match status" value="1"/>
</dbReference>
<dbReference type="GO" id="GO:0046872">
    <property type="term" value="F:metal ion binding"/>
    <property type="evidence" value="ECO:0007669"/>
    <property type="project" value="UniProtKB-KW"/>
</dbReference>
<dbReference type="Gene3D" id="3.40.800.10">
    <property type="entry name" value="Ureohydrolase domain"/>
    <property type="match status" value="1"/>
</dbReference>
<evidence type="ECO:0000313" key="7">
    <source>
        <dbReference type="Proteomes" id="UP000603434"/>
    </source>
</evidence>
<keyword evidence="4" id="KW-0464">Manganese</keyword>
<dbReference type="PROSITE" id="PS51409">
    <property type="entry name" value="ARGINASE_2"/>
    <property type="match status" value="1"/>
</dbReference>
<dbReference type="GO" id="GO:0008783">
    <property type="term" value="F:agmatinase activity"/>
    <property type="evidence" value="ECO:0007669"/>
    <property type="project" value="UniProtKB-EC"/>
</dbReference>
<keyword evidence="3 5" id="KW-0378">Hydrolase</keyword>
<feature type="binding site" evidence="4">
    <location>
        <position position="138"/>
    </location>
    <ligand>
        <name>Mn(2+)</name>
        <dbReference type="ChEBI" id="CHEBI:29035"/>
        <label>1</label>
    </ligand>
</feature>
<evidence type="ECO:0000256" key="1">
    <source>
        <dbReference type="ARBA" id="ARBA00009227"/>
    </source>
</evidence>
<keyword evidence="2 4" id="KW-0479">Metal-binding</keyword>
<dbReference type="AlphaFoldDB" id="A0A8J6NPC4"/>
<dbReference type="PIRSF" id="PIRSF036979">
    <property type="entry name" value="Arginase"/>
    <property type="match status" value="1"/>
</dbReference>
<feature type="binding site" evidence="4">
    <location>
        <position position="220"/>
    </location>
    <ligand>
        <name>Mn(2+)</name>
        <dbReference type="ChEBI" id="CHEBI:29035"/>
        <label>1</label>
    </ligand>
</feature>
<dbReference type="GO" id="GO:0033389">
    <property type="term" value="P:putrescine biosynthetic process from arginine, via agmatine"/>
    <property type="evidence" value="ECO:0007669"/>
    <property type="project" value="TreeGrafter"/>
</dbReference>
<feature type="binding site" evidence="4">
    <location>
        <position position="134"/>
    </location>
    <ligand>
        <name>Mn(2+)</name>
        <dbReference type="ChEBI" id="CHEBI:29035"/>
        <label>1</label>
    </ligand>
</feature>
<dbReference type="InterPro" id="IPR006035">
    <property type="entry name" value="Ureohydrolase"/>
</dbReference>
<dbReference type="InterPro" id="IPR005925">
    <property type="entry name" value="Agmatinase-rel"/>
</dbReference>
<dbReference type="EC" id="3.5.3.11" evidence="6"/>